<feature type="domain" description="Disease resistance R13L4/SHOC-2-like LRR" evidence="11">
    <location>
        <begin position="562"/>
        <end position="887"/>
    </location>
</feature>
<evidence type="ECO:0000259" key="11">
    <source>
        <dbReference type="Pfam" id="PF23598"/>
    </source>
</evidence>
<dbReference type="PANTHER" id="PTHR23155:SF1098">
    <property type="entry name" value="OS11G0678400 PROTEIN"/>
    <property type="match status" value="1"/>
</dbReference>
<proteinExistence type="inferred from homology"/>
<dbReference type="SUPFAM" id="SSF52540">
    <property type="entry name" value="P-loop containing nucleoside triphosphate hydrolases"/>
    <property type="match status" value="1"/>
</dbReference>
<keyword evidence="13" id="KW-1185">Reference proteome</keyword>
<feature type="domain" description="NB-ARC" evidence="8">
    <location>
        <begin position="186"/>
        <end position="354"/>
    </location>
</feature>
<keyword evidence="4" id="KW-0547">Nucleotide-binding</keyword>
<dbReference type="Gramene" id="TraesWEE_scaffold_044063_01G000100.1">
    <property type="protein sequence ID" value="TraesWEE_scaffold_044063_01G000100.1"/>
    <property type="gene ID" value="TraesWEE_scaffold_044063_01G000100"/>
</dbReference>
<dbReference type="InterPro" id="IPR002182">
    <property type="entry name" value="NB-ARC"/>
</dbReference>
<dbReference type="FunFam" id="3.40.50.300:FF:001091">
    <property type="entry name" value="Probable disease resistance protein At1g61300"/>
    <property type="match status" value="1"/>
</dbReference>
<keyword evidence="3" id="KW-0677">Repeat</keyword>
<dbReference type="InterPro" id="IPR055414">
    <property type="entry name" value="LRR_R13L4/SHOC2-like"/>
</dbReference>
<accession>A0A3B6PK84</accession>
<dbReference type="GO" id="GO:0042742">
    <property type="term" value="P:defense response to bacterium"/>
    <property type="evidence" value="ECO:0007669"/>
    <property type="project" value="UniProtKB-ARBA"/>
</dbReference>
<dbReference type="InterPro" id="IPR042197">
    <property type="entry name" value="Apaf_helical"/>
</dbReference>
<evidence type="ECO:0000259" key="9">
    <source>
        <dbReference type="Pfam" id="PF18052"/>
    </source>
</evidence>
<dbReference type="SMR" id="A0A3B6PK84"/>
<dbReference type="Gene3D" id="1.10.8.430">
    <property type="entry name" value="Helical domain of apoptotic protease-activating factors"/>
    <property type="match status" value="1"/>
</dbReference>
<dbReference type="InterPro" id="IPR044974">
    <property type="entry name" value="Disease_R_plants"/>
</dbReference>
<sequence>MAEVVILMAVAKIGVALGNEAMNQATLQFYNFITQLTELQGSMGRIRRELRLMHEYLCRMDIRNRNNQTYEIWVEEVRMLVHGIEDIVDEYLHLVGQKHDSGWSAYLKKGFKQPNVLFSLNRVASLVKEAEVNLVHLFQAKDRWVSMVDSGYMNDSSYIVERSQHLASTSRSLAEEDLVEVDGNRKKLEQWLAGDELERSVVVLHGMGGLGKTTLAANVYRKETENFDCHCWVSVSQTYSREDVLKKLIKELFKDKAIVPSNIETMDIISLEEALKNFLEQRKYLIMLDDVWTPEAFHDLSGVVIRNKKGSRVVITTREGNVARLASQGQVLTLKPLSKDGSWQLFCKTAFPRDTKCECPTELTELAHEVVDKCKGIPLAIVSIGKLLFVRDKTKEELKRIHDQLDWELVNNPSLEHVRNILYLSYLYLPTYLKSCFLYCSLFPEDYLFKRKKLIRLWVAEGFVKGRGESTMEEVAEGYLEELVHRNMLQVDTRNPFGRIKSFRMHDIVRELAVDLCRRECFGVVYEEDKYMESLDEMDARRLVIHKMKKDIYQSVSGVHRLRSVIALDINIPSTLLPLIAMKSRYMSVLELSGLPIEKVPDGIGDLFNLRYLGLRGSKVKLLPRSIEKLSSLLTLDLSGSGMKELPRGIGKLKKLRQLFTDKASDRFRRDFRCGSGVCIPKGLENLTSLQTLVSLEAQDESVRQLGELRQLRSLEIWNVKGTYCGHISASLAGMRHLSYLHVNASEDNEVLRLSGLPPNLQRISLTGRLAEGTLVESPLFQTAGRNLYSLSLSWSQMIQDPLPSLSRLSNLSDLMLTRAYRGKQMTFLAGWFPKLKTLRLRDLPNLEVLEMKEGAVVSLEILTLVNLEGMVEVPPGIEFLAHVKHISFREITSEFLTSLRQCPRTQGMQWRHTLRSIWCSGSSAPEI</sequence>
<dbReference type="Pfam" id="PF18052">
    <property type="entry name" value="Rx_N"/>
    <property type="match status" value="1"/>
</dbReference>
<dbReference type="PANTHER" id="PTHR23155">
    <property type="entry name" value="DISEASE RESISTANCE PROTEIN RP"/>
    <property type="match status" value="1"/>
</dbReference>
<evidence type="ECO:0000256" key="3">
    <source>
        <dbReference type="ARBA" id="ARBA00022737"/>
    </source>
</evidence>
<dbReference type="InterPro" id="IPR058922">
    <property type="entry name" value="WHD_DRP"/>
</dbReference>
<dbReference type="Gramene" id="TraesCS6B03G0382900.1">
    <property type="protein sequence ID" value="TraesCS6B03G0382900.1.CDS"/>
    <property type="gene ID" value="TraesCS6B03G0382900"/>
</dbReference>
<gene>
    <name evidence="12" type="primary">LOC123136334</name>
</gene>
<reference evidence="12" key="2">
    <citation type="submission" date="2018-10" db="UniProtKB">
        <authorList>
            <consortium name="EnsemblPlants"/>
        </authorList>
    </citation>
    <scope>IDENTIFICATION</scope>
</reference>
<protein>
    <recommendedName>
        <fullName evidence="14">NB-ARC domain-containing protein</fullName>
    </recommendedName>
</protein>
<dbReference type="Gramene" id="TraesCS6B02G151700.1">
    <property type="protein sequence ID" value="TraesCS6B02G151700.1"/>
    <property type="gene ID" value="TraesCS6B02G151700"/>
</dbReference>
<dbReference type="Pfam" id="PF23598">
    <property type="entry name" value="LRR_14"/>
    <property type="match status" value="1"/>
</dbReference>
<dbReference type="InterPro" id="IPR041118">
    <property type="entry name" value="Rx_N"/>
</dbReference>
<dbReference type="AlphaFoldDB" id="A0A3B6PK84"/>
<reference evidence="12" key="1">
    <citation type="submission" date="2018-08" db="EMBL/GenBank/DDBJ databases">
        <authorList>
            <person name="Rossello M."/>
        </authorList>
    </citation>
    <scope>NUCLEOTIDE SEQUENCE [LARGE SCALE GENOMIC DNA]</scope>
    <source>
        <strain evidence="12">cv. Chinese Spring</strain>
    </source>
</reference>
<evidence type="ECO:0008006" key="14">
    <source>
        <dbReference type="Google" id="ProtNLM"/>
    </source>
</evidence>
<evidence type="ECO:0000313" key="13">
    <source>
        <dbReference type="Proteomes" id="UP000019116"/>
    </source>
</evidence>
<dbReference type="Gene3D" id="1.20.5.4130">
    <property type="match status" value="1"/>
</dbReference>
<evidence type="ECO:0000313" key="12">
    <source>
        <dbReference type="EnsemblPlants" id="TraesCS6B02G151700.1"/>
    </source>
</evidence>
<dbReference type="Gene3D" id="3.80.10.10">
    <property type="entry name" value="Ribonuclease Inhibitor"/>
    <property type="match status" value="1"/>
</dbReference>
<keyword evidence="7" id="KW-0732">Signal</keyword>
<keyword evidence="5" id="KW-0611">Plant defense</keyword>
<dbReference type="SUPFAM" id="SSF52058">
    <property type="entry name" value="L domain-like"/>
    <property type="match status" value="1"/>
</dbReference>
<dbReference type="GO" id="GO:0009626">
    <property type="term" value="P:plant-type hypersensitive response"/>
    <property type="evidence" value="ECO:0007669"/>
    <property type="project" value="UniProtKB-ARBA"/>
</dbReference>
<comment type="similarity">
    <text evidence="1">Belongs to the disease resistance NB-LRR family.</text>
</comment>
<feature type="chain" id="PRO_5043178969" description="NB-ARC domain-containing protein" evidence="7">
    <location>
        <begin position="19"/>
        <end position="928"/>
    </location>
</feature>
<organism evidence="12">
    <name type="scientific">Triticum aestivum</name>
    <name type="common">Wheat</name>
    <dbReference type="NCBI Taxonomy" id="4565"/>
    <lineage>
        <taxon>Eukaryota</taxon>
        <taxon>Viridiplantae</taxon>
        <taxon>Streptophyta</taxon>
        <taxon>Embryophyta</taxon>
        <taxon>Tracheophyta</taxon>
        <taxon>Spermatophyta</taxon>
        <taxon>Magnoliopsida</taxon>
        <taxon>Liliopsida</taxon>
        <taxon>Poales</taxon>
        <taxon>Poaceae</taxon>
        <taxon>BOP clade</taxon>
        <taxon>Pooideae</taxon>
        <taxon>Triticodae</taxon>
        <taxon>Triticeae</taxon>
        <taxon>Triticinae</taxon>
        <taxon>Triticum</taxon>
    </lineage>
</organism>
<keyword evidence="2" id="KW-0433">Leucine-rich repeat</keyword>
<dbReference type="Pfam" id="PF00931">
    <property type="entry name" value="NB-ARC"/>
    <property type="match status" value="1"/>
</dbReference>
<dbReference type="OrthoDB" id="598235at2759"/>
<dbReference type="Gene3D" id="3.40.50.300">
    <property type="entry name" value="P-loop containing nucleotide triphosphate hydrolases"/>
    <property type="match status" value="1"/>
</dbReference>
<dbReference type="PaxDb" id="4565-Traes_6BS_E376CCC90.19"/>
<evidence type="ECO:0000259" key="10">
    <source>
        <dbReference type="Pfam" id="PF23559"/>
    </source>
</evidence>
<dbReference type="Pfam" id="PF23559">
    <property type="entry name" value="WHD_DRP"/>
    <property type="match status" value="1"/>
</dbReference>
<dbReference type="Proteomes" id="UP000019116">
    <property type="component" value="Chromosome 6B"/>
</dbReference>
<evidence type="ECO:0000256" key="1">
    <source>
        <dbReference type="ARBA" id="ARBA00008894"/>
    </source>
</evidence>
<dbReference type="InterPro" id="IPR027417">
    <property type="entry name" value="P-loop_NTPase"/>
</dbReference>
<dbReference type="PRINTS" id="PR00364">
    <property type="entry name" value="DISEASERSIST"/>
</dbReference>
<dbReference type="STRING" id="4565.A0A3B6PK84"/>
<dbReference type="Gene3D" id="1.10.10.10">
    <property type="entry name" value="Winged helix-like DNA-binding domain superfamily/Winged helix DNA-binding domain"/>
    <property type="match status" value="1"/>
</dbReference>
<evidence type="ECO:0000256" key="5">
    <source>
        <dbReference type="ARBA" id="ARBA00022821"/>
    </source>
</evidence>
<evidence type="ECO:0000256" key="2">
    <source>
        <dbReference type="ARBA" id="ARBA00022614"/>
    </source>
</evidence>
<evidence type="ECO:0000259" key="8">
    <source>
        <dbReference type="Pfam" id="PF00931"/>
    </source>
</evidence>
<dbReference type="InterPro" id="IPR036388">
    <property type="entry name" value="WH-like_DNA-bd_sf"/>
</dbReference>
<evidence type="ECO:0000256" key="7">
    <source>
        <dbReference type="SAM" id="SignalP"/>
    </source>
</evidence>
<feature type="domain" description="Disease resistance protein winged helix" evidence="10">
    <location>
        <begin position="442"/>
        <end position="513"/>
    </location>
</feature>
<name>A0A3B6PK84_WHEAT</name>
<feature type="domain" description="Disease resistance N-terminal" evidence="9">
    <location>
        <begin position="9"/>
        <end position="102"/>
    </location>
</feature>
<evidence type="ECO:0000256" key="4">
    <source>
        <dbReference type="ARBA" id="ARBA00022741"/>
    </source>
</evidence>
<dbReference type="GO" id="GO:0043531">
    <property type="term" value="F:ADP binding"/>
    <property type="evidence" value="ECO:0007669"/>
    <property type="project" value="InterPro"/>
</dbReference>
<feature type="signal peptide" evidence="7">
    <location>
        <begin position="1"/>
        <end position="18"/>
    </location>
</feature>
<keyword evidence="6" id="KW-0175">Coiled coil</keyword>
<dbReference type="Gramene" id="TraesROB_scaffold_020266_01G000100.1">
    <property type="protein sequence ID" value="TraesROB_scaffold_020266_01G000100.1"/>
    <property type="gene ID" value="TraesROB_scaffold_020266_01G000100"/>
</dbReference>
<dbReference type="GO" id="GO:0002758">
    <property type="term" value="P:innate immune response-activating signaling pathway"/>
    <property type="evidence" value="ECO:0007669"/>
    <property type="project" value="UniProtKB-ARBA"/>
</dbReference>
<evidence type="ECO:0000256" key="6">
    <source>
        <dbReference type="ARBA" id="ARBA00023054"/>
    </source>
</evidence>
<dbReference type="InterPro" id="IPR032675">
    <property type="entry name" value="LRR_dom_sf"/>
</dbReference>
<dbReference type="EnsemblPlants" id="TraesCS6B02G151700.1">
    <property type="protein sequence ID" value="TraesCS6B02G151700.1"/>
    <property type="gene ID" value="TraesCS6B02G151700"/>
</dbReference>
<dbReference type="FunFam" id="1.10.10.10:FF:000322">
    <property type="entry name" value="Probable disease resistance protein At1g63360"/>
    <property type="match status" value="1"/>
</dbReference>